<gene>
    <name evidence="2" type="ORF">LTR25_002477</name>
</gene>
<protein>
    <recommendedName>
        <fullName evidence="4">DUF2278 family protein</fullName>
    </recommendedName>
</protein>
<name>A0AAV9QG14_9PEZI</name>
<dbReference type="EMBL" id="JAXLQG010000003">
    <property type="protein sequence ID" value="KAK5542591.1"/>
    <property type="molecule type" value="Genomic_DNA"/>
</dbReference>
<feature type="compositionally biased region" description="Low complexity" evidence="1">
    <location>
        <begin position="203"/>
        <end position="219"/>
    </location>
</feature>
<dbReference type="AlphaFoldDB" id="A0AAV9QG14"/>
<dbReference type="Pfam" id="PF10042">
    <property type="entry name" value="DUF2278"/>
    <property type="match status" value="1"/>
</dbReference>
<organism evidence="2 3">
    <name type="scientific">Vermiconidia calcicola</name>
    <dbReference type="NCBI Taxonomy" id="1690605"/>
    <lineage>
        <taxon>Eukaryota</taxon>
        <taxon>Fungi</taxon>
        <taxon>Dikarya</taxon>
        <taxon>Ascomycota</taxon>
        <taxon>Pezizomycotina</taxon>
        <taxon>Dothideomycetes</taxon>
        <taxon>Dothideomycetidae</taxon>
        <taxon>Mycosphaerellales</taxon>
        <taxon>Extremaceae</taxon>
        <taxon>Vermiconidia</taxon>
    </lineage>
</organism>
<reference evidence="2 3" key="1">
    <citation type="submission" date="2023-06" db="EMBL/GenBank/DDBJ databases">
        <title>Black Yeasts Isolated from many extreme environments.</title>
        <authorList>
            <person name="Coleine C."/>
            <person name="Stajich J.E."/>
            <person name="Selbmann L."/>
        </authorList>
    </citation>
    <scope>NUCLEOTIDE SEQUENCE [LARGE SCALE GENOMIC DNA]</scope>
    <source>
        <strain evidence="2 3">CCFEE 5887</strain>
    </source>
</reference>
<feature type="region of interest" description="Disordered" evidence="1">
    <location>
        <begin position="196"/>
        <end position="219"/>
    </location>
</feature>
<evidence type="ECO:0008006" key="4">
    <source>
        <dbReference type="Google" id="ProtNLM"/>
    </source>
</evidence>
<evidence type="ECO:0000313" key="3">
    <source>
        <dbReference type="Proteomes" id="UP001345827"/>
    </source>
</evidence>
<dbReference type="InterPro" id="IPR019268">
    <property type="entry name" value="DUF2278"/>
</dbReference>
<keyword evidence="3" id="KW-1185">Reference proteome</keyword>
<evidence type="ECO:0000313" key="2">
    <source>
        <dbReference type="EMBL" id="KAK5542591.1"/>
    </source>
</evidence>
<proteinExistence type="predicted"/>
<accession>A0AAV9QG14</accession>
<dbReference type="Proteomes" id="UP001345827">
    <property type="component" value="Unassembled WGS sequence"/>
</dbReference>
<evidence type="ECO:0000256" key="1">
    <source>
        <dbReference type="SAM" id="MobiDB-lite"/>
    </source>
</evidence>
<comment type="caution">
    <text evidence="2">The sequence shown here is derived from an EMBL/GenBank/DDBJ whole genome shotgun (WGS) entry which is preliminary data.</text>
</comment>
<sequence length="219" mass="24025">MPIQDYGVWKGKPVSYKVDPPSDSSPHINLVFTGDGPTKLSAAINVKSTSQPSQLVYWFDRNFSHPLTQTLAQLDYGFQAIDSDDSQTKDLALDYVRTPDLLQLKEGRVLPFTEDGPDNDILDELQPILDDAIQQKADIYLYGSSYGTGIHDIHMNQGSPGFDNGVGQDGAFLLRFPDEHWEAVFLAFASQRIPTDDTSGDPLSGSQSQSLESIIESGG</sequence>